<comment type="caution">
    <text evidence="2">The sequence shown here is derived from an EMBL/GenBank/DDBJ whole genome shotgun (WGS) entry which is preliminary data.</text>
</comment>
<sequence>MSENPETDRDGPFPDPAHRTPGPVAGLDSLVTARGVRVDVLVRRLSTVALASPATPHGAALTLVRDRTSAAVVAAAVGADAPSPEAMAALFEHARHPEVATLWTCPVRPSGIVVDDDLLWSAGAAADWSRDHGVRIDHPAMWPLWRREPDAWMDRACREIVAAVARRKPPLDHEGRMRISVETLAEVAGAWRHDFERRPWPVTGIAPSDRWRAILGELAATVRSARDPDPKPTSDRTP</sequence>
<proteinExistence type="predicted"/>
<protein>
    <submittedName>
        <fullName evidence="2">Uncharacterized protein</fullName>
    </submittedName>
</protein>
<keyword evidence="3" id="KW-1185">Reference proteome</keyword>
<evidence type="ECO:0000256" key="1">
    <source>
        <dbReference type="SAM" id="MobiDB-lite"/>
    </source>
</evidence>
<feature type="region of interest" description="Disordered" evidence="1">
    <location>
        <begin position="1"/>
        <end position="25"/>
    </location>
</feature>
<accession>A0A5B2VC49</accession>
<dbReference type="AlphaFoldDB" id="A0A5B2VC49"/>
<evidence type="ECO:0000313" key="2">
    <source>
        <dbReference type="EMBL" id="KAA2235869.1"/>
    </source>
</evidence>
<feature type="compositionally biased region" description="Basic and acidic residues" evidence="1">
    <location>
        <begin position="1"/>
        <end position="18"/>
    </location>
</feature>
<dbReference type="RefSeq" id="WP_149819957.1">
    <property type="nucleotide sequence ID" value="NZ_VUOA01000032.1"/>
</dbReference>
<name>A0A5B2VC49_9HYPH</name>
<organism evidence="2 3">
    <name type="scientific">Salinarimonas soli</name>
    <dbReference type="NCBI Taxonomy" id="1638099"/>
    <lineage>
        <taxon>Bacteria</taxon>
        <taxon>Pseudomonadati</taxon>
        <taxon>Pseudomonadota</taxon>
        <taxon>Alphaproteobacteria</taxon>
        <taxon>Hyphomicrobiales</taxon>
        <taxon>Salinarimonadaceae</taxon>
        <taxon>Salinarimonas</taxon>
    </lineage>
</organism>
<dbReference type="EMBL" id="VUOA01000032">
    <property type="protein sequence ID" value="KAA2235869.1"/>
    <property type="molecule type" value="Genomic_DNA"/>
</dbReference>
<dbReference type="Proteomes" id="UP000323142">
    <property type="component" value="Unassembled WGS sequence"/>
</dbReference>
<reference evidence="2 3" key="1">
    <citation type="submission" date="2019-09" db="EMBL/GenBank/DDBJ databases">
        <title>Salinarimonas rosea gen. nov., sp. nov., a new member of the a-2 subgroup of the Proteobacteria.</title>
        <authorList>
            <person name="Liu J."/>
        </authorList>
    </citation>
    <scope>NUCLEOTIDE SEQUENCE [LARGE SCALE GENOMIC DNA]</scope>
    <source>
        <strain evidence="2 3">BN140002</strain>
    </source>
</reference>
<reference evidence="2 3" key="2">
    <citation type="submission" date="2019-09" db="EMBL/GenBank/DDBJ databases">
        <authorList>
            <person name="Jin C."/>
        </authorList>
    </citation>
    <scope>NUCLEOTIDE SEQUENCE [LARGE SCALE GENOMIC DNA]</scope>
    <source>
        <strain evidence="2 3">BN140002</strain>
    </source>
</reference>
<evidence type="ECO:0000313" key="3">
    <source>
        <dbReference type="Proteomes" id="UP000323142"/>
    </source>
</evidence>
<gene>
    <name evidence="2" type="ORF">F0L46_17665</name>
</gene>